<proteinExistence type="inferred from homology"/>
<keyword evidence="5 6" id="KW-0560">Oxidoreductase</keyword>
<dbReference type="GO" id="GO:0003942">
    <property type="term" value="F:N-acetyl-gamma-glutamyl-phosphate reductase activity"/>
    <property type="evidence" value="ECO:0007669"/>
    <property type="project" value="UniProtKB-UniRule"/>
</dbReference>
<dbReference type="HAMAP" id="MF_01110">
    <property type="entry name" value="ArgC_type2"/>
    <property type="match status" value="1"/>
</dbReference>
<comment type="function">
    <text evidence="6">Catalyzes the NADPH-dependent reduction of N-acetyl-5-glutamyl phosphate to yield N-acetyl-L-glutamate 5-semialdehyde.</text>
</comment>
<keyword evidence="3 6" id="KW-0028">Amino-acid biosynthesis</keyword>
<keyword evidence="1 6" id="KW-0963">Cytoplasm</keyword>
<dbReference type="EC" id="1.2.1.38" evidence="6"/>
<evidence type="ECO:0000256" key="5">
    <source>
        <dbReference type="ARBA" id="ARBA00023002"/>
    </source>
</evidence>
<dbReference type="Proteomes" id="UP000266506">
    <property type="component" value="Unassembled WGS sequence"/>
</dbReference>
<dbReference type="NCBIfam" id="TIGR01851">
    <property type="entry name" value="argC_other"/>
    <property type="match status" value="1"/>
</dbReference>
<dbReference type="GO" id="GO:0006526">
    <property type="term" value="P:L-arginine biosynthetic process"/>
    <property type="evidence" value="ECO:0007669"/>
    <property type="project" value="UniProtKB-UniRule"/>
</dbReference>
<keyword evidence="9" id="KW-1185">Reference proteome</keyword>
<comment type="caution">
    <text evidence="8">The sequence shown here is derived from an EMBL/GenBank/DDBJ whole genome shotgun (WGS) entry which is preliminary data.</text>
</comment>
<feature type="domain" description="Semialdehyde dehydrogenase NAD-binding" evidence="7">
    <location>
        <begin position="4"/>
        <end position="105"/>
    </location>
</feature>
<gene>
    <name evidence="6" type="primary">argC</name>
    <name evidence="8" type="ORF">EI71_00272</name>
</gene>
<dbReference type="Pfam" id="PF22698">
    <property type="entry name" value="Semialdhyde_dhC_1"/>
    <property type="match status" value="1"/>
</dbReference>
<evidence type="ECO:0000256" key="2">
    <source>
        <dbReference type="ARBA" id="ARBA00022571"/>
    </source>
</evidence>
<dbReference type="CDD" id="cd23935">
    <property type="entry name" value="AGPR_2_C"/>
    <property type="match status" value="1"/>
</dbReference>
<keyword evidence="4 6" id="KW-0521">NADP</keyword>
<dbReference type="SMART" id="SM00859">
    <property type="entry name" value="Semialdhyde_dh"/>
    <property type="match status" value="1"/>
</dbReference>
<dbReference type="InterPro" id="IPR010136">
    <property type="entry name" value="AGPR_type-2"/>
</dbReference>
<dbReference type="InterPro" id="IPR058924">
    <property type="entry name" value="AGPR_dimerisation_dom"/>
</dbReference>
<evidence type="ECO:0000259" key="7">
    <source>
        <dbReference type="SMART" id="SM00859"/>
    </source>
</evidence>
<dbReference type="InterPro" id="IPR036291">
    <property type="entry name" value="NAD(P)-bd_dom_sf"/>
</dbReference>
<dbReference type="InterPro" id="IPR050085">
    <property type="entry name" value="AGPR"/>
</dbReference>
<dbReference type="PANTHER" id="PTHR32338:SF10">
    <property type="entry name" value="N-ACETYL-GAMMA-GLUTAMYL-PHOSPHATE REDUCTASE, CHLOROPLASTIC-RELATED"/>
    <property type="match status" value="1"/>
</dbReference>
<evidence type="ECO:0000313" key="8">
    <source>
        <dbReference type="EMBL" id="RIA78321.1"/>
    </source>
</evidence>
<dbReference type="EMBL" id="QXEV01000002">
    <property type="protein sequence ID" value="RIA78321.1"/>
    <property type="molecule type" value="Genomic_DNA"/>
</dbReference>
<dbReference type="Gene3D" id="3.40.50.720">
    <property type="entry name" value="NAD(P)-binding Rossmann-like Domain"/>
    <property type="match status" value="1"/>
</dbReference>
<evidence type="ECO:0000256" key="4">
    <source>
        <dbReference type="ARBA" id="ARBA00022857"/>
    </source>
</evidence>
<dbReference type="CDD" id="cd17896">
    <property type="entry name" value="AGPR_2_N"/>
    <property type="match status" value="1"/>
</dbReference>
<comment type="pathway">
    <text evidence="6">Amino-acid biosynthesis; L-arginine biosynthesis; N(2)-acetyl-L-ornithine from L-glutamate: step 3/4.</text>
</comment>
<evidence type="ECO:0000256" key="1">
    <source>
        <dbReference type="ARBA" id="ARBA00022490"/>
    </source>
</evidence>
<organism evidence="8 9">
    <name type="scientific">Anaeroplasma bactoclasticum</name>
    <dbReference type="NCBI Taxonomy" id="2088"/>
    <lineage>
        <taxon>Bacteria</taxon>
        <taxon>Bacillati</taxon>
        <taxon>Mycoplasmatota</taxon>
        <taxon>Mollicutes</taxon>
        <taxon>Anaeroplasmatales</taxon>
        <taxon>Anaeroplasmataceae</taxon>
        <taxon>Anaeroplasma</taxon>
    </lineage>
</organism>
<evidence type="ECO:0000313" key="9">
    <source>
        <dbReference type="Proteomes" id="UP000266506"/>
    </source>
</evidence>
<accession>A0A397S6G3</accession>
<evidence type="ECO:0000256" key="3">
    <source>
        <dbReference type="ARBA" id="ARBA00022605"/>
    </source>
</evidence>
<dbReference type="InParanoid" id="A0A397S6G3"/>
<dbReference type="RefSeq" id="WP_119015444.1">
    <property type="nucleotide sequence ID" value="NZ_QXEV01000002.1"/>
</dbReference>
<dbReference type="OrthoDB" id="9801289at2"/>
<dbReference type="AlphaFoldDB" id="A0A397S6G3"/>
<dbReference type="Gene3D" id="3.30.360.10">
    <property type="entry name" value="Dihydrodipicolinate Reductase, domain 2"/>
    <property type="match status" value="1"/>
</dbReference>
<dbReference type="UniPathway" id="UPA00068">
    <property type="reaction ID" value="UER00108"/>
</dbReference>
<dbReference type="GO" id="GO:0051287">
    <property type="term" value="F:NAD binding"/>
    <property type="evidence" value="ECO:0007669"/>
    <property type="project" value="InterPro"/>
</dbReference>
<evidence type="ECO:0000256" key="6">
    <source>
        <dbReference type="HAMAP-Rule" id="MF_01110"/>
    </source>
</evidence>
<name>A0A397S6G3_9MOLU</name>
<dbReference type="PANTHER" id="PTHR32338">
    <property type="entry name" value="N-ACETYL-GAMMA-GLUTAMYL-PHOSPHATE REDUCTASE, CHLOROPLASTIC-RELATED-RELATED"/>
    <property type="match status" value="1"/>
</dbReference>
<keyword evidence="2 6" id="KW-0055">Arginine biosynthesis</keyword>
<comment type="catalytic activity">
    <reaction evidence="6">
        <text>N-acetyl-L-glutamate 5-semialdehyde + phosphate + NADP(+) = N-acetyl-L-glutamyl 5-phosphate + NADPH + H(+)</text>
        <dbReference type="Rhea" id="RHEA:21588"/>
        <dbReference type="ChEBI" id="CHEBI:15378"/>
        <dbReference type="ChEBI" id="CHEBI:29123"/>
        <dbReference type="ChEBI" id="CHEBI:43474"/>
        <dbReference type="ChEBI" id="CHEBI:57783"/>
        <dbReference type="ChEBI" id="CHEBI:57936"/>
        <dbReference type="ChEBI" id="CHEBI:58349"/>
        <dbReference type="EC" id="1.2.1.38"/>
    </reaction>
</comment>
<reference evidence="8 9" key="1">
    <citation type="submission" date="2018-08" db="EMBL/GenBank/DDBJ databases">
        <title>Genomic Encyclopedia of Archaeal and Bacterial Type Strains, Phase II (KMG-II): from individual species to whole genera.</title>
        <authorList>
            <person name="Goeker M."/>
        </authorList>
    </citation>
    <scope>NUCLEOTIDE SEQUENCE [LARGE SCALE GENOMIC DNA]</scope>
    <source>
        <strain evidence="8 9">ATCC 27112</strain>
    </source>
</reference>
<dbReference type="FunCoup" id="A0A397S6G3">
    <property type="interactions" value="277"/>
</dbReference>
<dbReference type="Pfam" id="PF01118">
    <property type="entry name" value="Semialdhyde_dh"/>
    <property type="match status" value="1"/>
</dbReference>
<feature type="active site" evidence="6">
    <location>
        <position position="116"/>
    </location>
</feature>
<dbReference type="SUPFAM" id="SSF55347">
    <property type="entry name" value="Glyceraldehyde-3-phosphate dehydrogenase-like, C-terminal domain"/>
    <property type="match status" value="1"/>
</dbReference>
<comment type="similarity">
    <text evidence="6">Belongs to the NAGSA dehydrogenase family. Type 2 subfamily.</text>
</comment>
<dbReference type="InterPro" id="IPR000534">
    <property type="entry name" value="Semialdehyde_DH_NAD-bd"/>
</dbReference>
<dbReference type="GO" id="GO:0005737">
    <property type="term" value="C:cytoplasm"/>
    <property type="evidence" value="ECO:0007669"/>
    <property type="project" value="UniProtKB-SubCell"/>
</dbReference>
<dbReference type="SUPFAM" id="SSF51735">
    <property type="entry name" value="NAD(P)-binding Rossmann-fold domains"/>
    <property type="match status" value="1"/>
</dbReference>
<sequence>MKYKVFIDGKEGTTGLRIYDRLANRSDIELMLIPEELRKDPKERAKYINSSDITFLCLPDQAAIEAVSLVTNDNVRIIDASTAHRTDPNWAYGFPELGQDFLEKIKKSNRVAVPGCYASGFMSIVYPLVKLGIAGVDYPFSANAISGYSGAGKKAIAIYEDENRDKKYDAPRLYAMSQSHKHLKEMQAIPGLSQKPLFNPYVCPFLEGMLVTVPLYLDGLEGEYSPKAIHDLLENYYSNQDFVRVMPFDEKGTEDGFLSANHLEGKDYLEIYVSGNEERISITACLDNLGKGASGAALECMNIMLGLDSKTSLNM</sequence>
<comment type="subcellular location">
    <subcellularLocation>
        <location evidence="6">Cytoplasm</location>
    </subcellularLocation>
</comment>
<protein>
    <recommendedName>
        <fullName evidence="6">N-acetyl-gamma-glutamyl-phosphate reductase</fullName>
        <shortName evidence="6">AGPR</shortName>
        <ecNumber evidence="6">1.2.1.38</ecNumber>
    </recommendedName>
    <alternativeName>
        <fullName evidence="6">N-acetyl-glutamate semialdehyde dehydrogenase</fullName>
        <shortName evidence="6">NAGSA dehydrogenase</shortName>
    </alternativeName>
</protein>